<dbReference type="InterPro" id="IPR030678">
    <property type="entry name" value="Peptide/Ni-bd"/>
</dbReference>
<dbReference type="AlphaFoldDB" id="A0A3D8J9E7"/>
<dbReference type="Gene3D" id="3.10.105.10">
    <property type="entry name" value="Dipeptide-binding Protein, Domain 3"/>
    <property type="match status" value="1"/>
</dbReference>
<gene>
    <name evidence="4" type="ORF">CQA57_03610</name>
</gene>
<evidence type="ECO:0000256" key="2">
    <source>
        <dbReference type="SAM" id="SignalP"/>
    </source>
</evidence>
<evidence type="ECO:0000259" key="3">
    <source>
        <dbReference type="Pfam" id="PF00496"/>
    </source>
</evidence>
<dbReference type="GO" id="GO:0043190">
    <property type="term" value="C:ATP-binding cassette (ABC) transporter complex"/>
    <property type="evidence" value="ECO:0007669"/>
    <property type="project" value="InterPro"/>
</dbReference>
<proteinExistence type="predicted"/>
<dbReference type="GO" id="GO:1904680">
    <property type="term" value="F:peptide transmembrane transporter activity"/>
    <property type="evidence" value="ECO:0007669"/>
    <property type="project" value="TreeGrafter"/>
</dbReference>
<feature type="signal peptide" evidence="2">
    <location>
        <begin position="1"/>
        <end position="16"/>
    </location>
</feature>
<dbReference type="OrthoDB" id="9772924at2"/>
<protein>
    <submittedName>
        <fullName evidence="4">ABC transporter substrate-binding protein</fullName>
    </submittedName>
</protein>
<keyword evidence="1 2" id="KW-0732">Signal</keyword>
<dbReference type="GO" id="GO:0042884">
    <property type="term" value="P:microcin transport"/>
    <property type="evidence" value="ECO:0007669"/>
    <property type="project" value="TreeGrafter"/>
</dbReference>
<evidence type="ECO:0000313" key="4">
    <source>
        <dbReference type="EMBL" id="RDU74058.1"/>
    </source>
</evidence>
<dbReference type="PANTHER" id="PTHR30290:SF64">
    <property type="entry name" value="ABC TRANSPORTER PERIPLASMIC BINDING PROTEIN"/>
    <property type="match status" value="1"/>
</dbReference>
<sequence length="594" mass="68782">MLKIFFYLLSFCYAFASSSIALEGTPKYKNLKYFDYVDINAKKGGTFKTHVIGSFDSLNPFMLQGNPAQGLELLYDTLMVQSLDEPYSQYGLIADDIQIAKDNFSVIFHINPLARFNDGVKVSAEDVKFSFDTLRQKGSIIFAQYYADVKEAKVLDSQNIQFIFKTNKNRELPLILGQLQILPKHFYLQNNKNTFGENVLQKPLGSGPYSIESFDLGKRIVFVKNQNYWANDLAVVKGFFNFHKVVFEYYKDDSVALKAFLKGDYDWRFESVAKVWARGYTGKAMQEGKIHKTMIKNALPSGMQGFFMNTRKEIFKNPLVREALLYAFDAQWSNKNLFFSQYERTLSFFNNSIYAMPKLPSKEELQILQPYKKIIEEKYPRLLTEPFIIPRTDGGQKIGEDNRENLKYAQQLLQKAGFVIEDFRLVDKQTKTPFVFTLTLDNPAFERLALAYAKNLEILGIKMQIEVVDSSRYSALVRNFDYDMIVGVIGQSLFPGNEQFYYWSSQSASTKGSRNYAGISDAIIDDLIKRLTQAKNKQEQIAITQALDRILSWGFYVIPHFNLPYYRIAYWDKVKMPKNPPLYGFDPYTWWIEE</sequence>
<dbReference type="Proteomes" id="UP000256695">
    <property type="component" value="Unassembled WGS sequence"/>
</dbReference>
<dbReference type="RefSeq" id="WP_115578887.1">
    <property type="nucleotide sequence ID" value="NZ_NXLX01000006.1"/>
</dbReference>
<dbReference type="GO" id="GO:0030288">
    <property type="term" value="C:outer membrane-bounded periplasmic space"/>
    <property type="evidence" value="ECO:0007669"/>
    <property type="project" value="TreeGrafter"/>
</dbReference>
<dbReference type="GO" id="GO:0015833">
    <property type="term" value="P:peptide transport"/>
    <property type="evidence" value="ECO:0007669"/>
    <property type="project" value="TreeGrafter"/>
</dbReference>
<organism evidence="4 5">
    <name type="scientific">Helicobacter anseris</name>
    <dbReference type="NCBI Taxonomy" id="375926"/>
    <lineage>
        <taxon>Bacteria</taxon>
        <taxon>Pseudomonadati</taxon>
        <taxon>Campylobacterota</taxon>
        <taxon>Epsilonproteobacteria</taxon>
        <taxon>Campylobacterales</taxon>
        <taxon>Helicobacteraceae</taxon>
        <taxon>Helicobacter</taxon>
    </lineage>
</organism>
<keyword evidence="5" id="KW-1185">Reference proteome</keyword>
<dbReference type="SUPFAM" id="SSF53850">
    <property type="entry name" value="Periplasmic binding protein-like II"/>
    <property type="match status" value="1"/>
</dbReference>
<feature type="domain" description="Solute-binding protein family 5" evidence="3">
    <location>
        <begin position="92"/>
        <end position="509"/>
    </location>
</feature>
<dbReference type="Gene3D" id="3.40.190.10">
    <property type="entry name" value="Periplasmic binding protein-like II"/>
    <property type="match status" value="1"/>
</dbReference>
<dbReference type="InterPro" id="IPR039424">
    <property type="entry name" value="SBP_5"/>
</dbReference>
<evidence type="ECO:0000313" key="5">
    <source>
        <dbReference type="Proteomes" id="UP000256695"/>
    </source>
</evidence>
<dbReference type="InterPro" id="IPR000914">
    <property type="entry name" value="SBP_5_dom"/>
</dbReference>
<dbReference type="CDD" id="cd08497">
    <property type="entry name" value="MbnE-like"/>
    <property type="match status" value="1"/>
</dbReference>
<dbReference type="EMBL" id="NXLX01000006">
    <property type="protein sequence ID" value="RDU74058.1"/>
    <property type="molecule type" value="Genomic_DNA"/>
</dbReference>
<dbReference type="PIRSF" id="PIRSF002741">
    <property type="entry name" value="MppA"/>
    <property type="match status" value="1"/>
</dbReference>
<reference evidence="4 5" key="1">
    <citation type="submission" date="2018-04" db="EMBL/GenBank/DDBJ databases">
        <title>Novel Campyloabacter and Helicobacter Species and Strains.</title>
        <authorList>
            <person name="Mannion A.J."/>
            <person name="Shen Z."/>
            <person name="Fox J.G."/>
        </authorList>
    </citation>
    <scope>NUCLEOTIDE SEQUENCE [LARGE SCALE GENOMIC DNA]</scope>
    <source>
        <strain evidence="4 5">MIT 04-9362</strain>
    </source>
</reference>
<feature type="chain" id="PRO_5017629675" evidence="2">
    <location>
        <begin position="17"/>
        <end position="594"/>
    </location>
</feature>
<accession>A0A3D8J9E7</accession>
<comment type="caution">
    <text evidence="4">The sequence shown here is derived from an EMBL/GenBank/DDBJ whole genome shotgun (WGS) entry which is preliminary data.</text>
</comment>
<name>A0A3D8J9E7_9HELI</name>
<dbReference type="Pfam" id="PF00496">
    <property type="entry name" value="SBP_bac_5"/>
    <property type="match status" value="1"/>
</dbReference>
<dbReference type="PANTHER" id="PTHR30290">
    <property type="entry name" value="PERIPLASMIC BINDING COMPONENT OF ABC TRANSPORTER"/>
    <property type="match status" value="1"/>
</dbReference>
<evidence type="ECO:0000256" key="1">
    <source>
        <dbReference type="ARBA" id="ARBA00022729"/>
    </source>
</evidence>